<dbReference type="Proteomes" id="UP000323142">
    <property type="component" value="Unassembled WGS sequence"/>
</dbReference>
<reference evidence="13 14" key="1">
    <citation type="submission" date="2019-09" db="EMBL/GenBank/DDBJ databases">
        <title>Salinarimonas rosea gen. nov., sp. nov., a new member of the a-2 subgroup of the Proteobacteria.</title>
        <authorList>
            <person name="Liu J."/>
        </authorList>
    </citation>
    <scope>NUCLEOTIDE SEQUENCE [LARGE SCALE GENOMIC DNA]</scope>
    <source>
        <strain evidence="13 14">BN140002</strain>
    </source>
</reference>
<dbReference type="PANTHER" id="PTHR31120:SF6">
    <property type="entry name" value="METALLOPROTEASE TIKI HOMOLOG"/>
    <property type="match status" value="1"/>
</dbReference>
<dbReference type="GO" id="GO:0006508">
    <property type="term" value="P:proteolysis"/>
    <property type="evidence" value="ECO:0007669"/>
    <property type="project" value="UniProtKB-KW"/>
</dbReference>
<name>A0A5B2VF41_9HYPH</name>
<organism evidence="13 14">
    <name type="scientific">Salinarimonas soli</name>
    <dbReference type="NCBI Taxonomy" id="1638099"/>
    <lineage>
        <taxon>Bacteria</taxon>
        <taxon>Pseudomonadati</taxon>
        <taxon>Pseudomonadota</taxon>
        <taxon>Alphaproteobacteria</taxon>
        <taxon>Hyphomicrobiales</taxon>
        <taxon>Salinarimonadaceae</taxon>
        <taxon>Salinarimonas</taxon>
    </lineage>
</organism>
<evidence type="ECO:0000256" key="11">
    <source>
        <dbReference type="ARBA" id="ARBA00023136"/>
    </source>
</evidence>
<evidence type="ECO:0000313" key="13">
    <source>
        <dbReference type="EMBL" id="KAA2237475.1"/>
    </source>
</evidence>
<dbReference type="InterPro" id="IPR002816">
    <property type="entry name" value="TraB/PrgY/GumN_fam"/>
</dbReference>
<keyword evidence="8" id="KW-0378">Hydrolase</keyword>
<evidence type="ECO:0000256" key="1">
    <source>
        <dbReference type="ARBA" id="ARBA00001936"/>
    </source>
</evidence>
<evidence type="ECO:0000256" key="3">
    <source>
        <dbReference type="ARBA" id="ARBA00004479"/>
    </source>
</evidence>
<dbReference type="GO" id="GO:0004222">
    <property type="term" value="F:metalloendopeptidase activity"/>
    <property type="evidence" value="ECO:0007669"/>
    <property type="project" value="TreeGrafter"/>
</dbReference>
<keyword evidence="11" id="KW-0472">Membrane</keyword>
<accession>A0A5B2VF41</accession>
<dbReference type="InterPro" id="IPR040230">
    <property type="entry name" value="TIKI1/2-like"/>
</dbReference>
<evidence type="ECO:0000256" key="5">
    <source>
        <dbReference type="ARBA" id="ARBA00022692"/>
    </source>
</evidence>
<evidence type="ECO:0000256" key="4">
    <source>
        <dbReference type="ARBA" id="ARBA00022670"/>
    </source>
</evidence>
<keyword evidence="4" id="KW-0645">Protease</keyword>
<evidence type="ECO:0000256" key="2">
    <source>
        <dbReference type="ARBA" id="ARBA00001941"/>
    </source>
</evidence>
<reference evidence="13 14" key="2">
    <citation type="submission" date="2019-09" db="EMBL/GenBank/DDBJ databases">
        <authorList>
            <person name="Jin C."/>
        </authorList>
    </citation>
    <scope>NUCLEOTIDE SEQUENCE [LARGE SCALE GENOMIC DNA]</scope>
    <source>
        <strain evidence="13 14">BN140002</strain>
    </source>
</reference>
<dbReference type="CDD" id="cd14789">
    <property type="entry name" value="Tiki"/>
    <property type="match status" value="1"/>
</dbReference>
<dbReference type="EMBL" id="VUOA01000019">
    <property type="protein sequence ID" value="KAA2237475.1"/>
    <property type="molecule type" value="Genomic_DNA"/>
</dbReference>
<evidence type="ECO:0000256" key="6">
    <source>
        <dbReference type="ARBA" id="ARBA00022723"/>
    </source>
</evidence>
<comment type="cofactor">
    <cofactor evidence="1">
        <name>Mn(2+)</name>
        <dbReference type="ChEBI" id="CHEBI:29035"/>
    </cofactor>
</comment>
<protein>
    <submittedName>
        <fullName evidence="13">TraB/GumN family protein</fullName>
    </submittedName>
</protein>
<keyword evidence="12" id="KW-0325">Glycoprotein</keyword>
<sequence length="359" mass="38628">MAYSRPRTTQGSGLMRHGGCVRGVMPLVTGLLAGLLVFGSAARAACSLENITATAPPQDLEAAVDREIAARPERYSNGGSRFWAVSDPEGRPTGHLYGTLHIPHGIATWLPPRVYETFLASRRLAVEVDAGLPTPNRDALRFQHPIFMVGRGEPLSLAVERLAPGLLEPELRRYGITQEQADRAGPFALTRRLSGARCLGPHQAGASPFIADLLLQDWARALGKPIHALENQDAALRASGLDLPLPDQVQLLALALRRAQGDDAHVPALIRSYGAGRIDRAVAVGLSYLVDDTTRQAVDALDGRLYAGRNALFADRIDRLLRREAGLFAAFGAGHLIGEGGVVARLRERGWTVVPVPLQ</sequence>
<dbReference type="GO" id="GO:0016020">
    <property type="term" value="C:membrane"/>
    <property type="evidence" value="ECO:0007669"/>
    <property type="project" value="UniProtKB-SubCell"/>
</dbReference>
<dbReference type="GO" id="GO:0046872">
    <property type="term" value="F:metal ion binding"/>
    <property type="evidence" value="ECO:0007669"/>
    <property type="project" value="UniProtKB-KW"/>
</dbReference>
<proteinExistence type="predicted"/>
<keyword evidence="5" id="KW-0812">Transmembrane</keyword>
<keyword evidence="10" id="KW-0482">Metalloprotease</keyword>
<dbReference type="PANTHER" id="PTHR31120">
    <property type="entry name" value="METALLOPROTEASE TIKI"/>
    <property type="match status" value="1"/>
</dbReference>
<evidence type="ECO:0000256" key="7">
    <source>
        <dbReference type="ARBA" id="ARBA00022729"/>
    </source>
</evidence>
<dbReference type="AlphaFoldDB" id="A0A5B2VF41"/>
<dbReference type="Pfam" id="PF01963">
    <property type="entry name" value="TraB_PrgY_gumN"/>
    <property type="match status" value="1"/>
</dbReference>
<dbReference type="OrthoDB" id="9806326at2"/>
<evidence type="ECO:0000256" key="8">
    <source>
        <dbReference type="ARBA" id="ARBA00022801"/>
    </source>
</evidence>
<gene>
    <name evidence="13" type="ORF">F0L46_10805</name>
</gene>
<keyword evidence="7" id="KW-0732">Signal</keyword>
<dbReference type="GO" id="GO:0030178">
    <property type="term" value="P:negative regulation of Wnt signaling pathway"/>
    <property type="evidence" value="ECO:0007669"/>
    <property type="project" value="InterPro"/>
</dbReference>
<evidence type="ECO:0000256" key="9">
    <source>
        <dbReference type="ARBA" id="ARBA00022989"/>
    </source>
</evidence>
<evidence type="ECO:0000313" key="14">
    <source>
        <dbReference type="Proteomes" id="UP000323142"/>
    </source>
</evidence>
<comment type="caution">
    <text evidence="13">The sequence shown here is derived from an EMBL/GenBank/DDBJ whole genome shotgun (WGS) entry which is preliminary data.</text>
</comment>
<keyword evidence="14" id="KW-1185">Reference proteome</keyword>
<keyword evidence="9" id="KW-1133">Transmembrane helix</keyword>
<evidence type="ECO:0000256" key="10">
    <source>
        <dbReference type="ARBA" id="ARBA00023049"/>
    </source>
</evidence>
<comment type="cofactor">
    <cofactor evidence="2">
        <name>Co(2+)</name>
        <dbReference type="ChEBI" id="CHEBI:48828"/>
    </cofactor>
</comment>
<comment type="subcellular location">
    <subcellularLocation>
        <location evidence="3">Membrane</location>
        <topology evidence="3">Single-pass type I membrane protein</topology>
    </subcellularLocation>
</comment>
<keyword evidence="6" id="KW-0479">Metal-binding</keyword>
<evidence type="ECO:0000256" key="12">
    <source>
        <dbReference type="ARBA" id="ARBA00023180"/>
    </source>
</evidence>